<dbReference type="SUPFAM" id="SSF50249">
    <property type="entry name" value="Nucleic acid-binding proteins"/>
    <property type="match status" value="2"/>
</dbReference>
<dbReference type="GO" id="GO:0005634">
    <property type="term" value="C:nucleus"/>
    <property type="evidence" value="ECO:0007669"/>
    <property type="project" value="TreeGrafter"/>
</dbReference>
<dbReference type="GO" id="GO:0005524">
    <property type="term" value="F:ATP binding"/>
    <property type="evidence" value="ECO:0007669"/>
    <property type="project" value="InterPro"/>
</dbReference>
<keyword evidence="5" id="KW-1185">Reference proteome</keyword>
<dbReference type="AlphaFoldDB" id="A0A4Q9LZG2"/>
<dbReference type="Pfam" id="PF04679">
    <property type="entry name" value="DNA_ligase_A_C"/>
    <property type="match status" value="1"/>
</dbReference>
<feature type="domain" description="ATP-dependent DNA ligase family profile" evidence="3">
    <location>
        <begin position="1"/>
        <end position="87"/>
    </location>
</feature>
<feature type="non-terminal residue" evidence="4">
    <location>
        <position position="1"/>
    </location>
</feature>
<dbReference type="GO" id="GO:0006281">
    <property type="term" value="P:DNA repair"/>
    <property type="evidence" value="ECO:0007669"/>
    <property type="project" value="InterPro"/>
</dbReference>
<dbReference type="GO" id="GO:0006310">
    <property type="term" value="P:DNA recombination"/>
    <property type="evidence" value="ECO:0007669"/>
    <property type="project" value="InterPro"/>
</dbReference>
<dbReference type="PROSITE" id="PS00333">
    <property type="entry name" value="DNA_LIGASE_A2"/>
    <property type="match status" value="1"/>
</dbReference>
<keyword evidence="2 4" id="KW-0436">Ligase</keyword>
<dbReference type="EMBL" id="PITK01000505">
    <property type="protein sequence ID" value="TBU13200.1"/>
    <property type="molecule type" value="Genomic_DNA"/>
</dbReference>
<dbReference type="InterPro" id="IPR012340">
    <property type="entry name" value="NA-bd_OB-fold"/>
</dbReference>
<dbReference type="GO" id="GO:0005739">
    <property type="term" value="C:mitochondrion"/>
    <property type="evidence" value="ECO:0007669"/>
    <property type="project" value="TreeGrafter"/>
</dbReference>
<dbReference type="PANTHER" id="PTHR45674:SF4">
    <property type="entry name" value="DNA LIGASE 1"/>
    <property type="match status" value="1"/>
</dbReference>
<dbReference type="VEuPathDB" id="MicrosporidiaDB:CWI38_0505p0040"/>
<dbReference type="STRING" id="1176355.A0A4Q9LZG2"/>
<organism evidence="4 5">
    <name type="scientific">Hamiltosporidium tvaerminnensis</name>
    <dbReference type="NCBI Taxonomy" id="1176355"/>
    <lineage>
        <taxon>Eukaryota</taxon>
        <taxon>Fungi</taxon>
        <taxon>Fungi incertae sedis</taxon>
        <taxon>Microsporidia</taxon>
        <taxon>Dubosqiidae</taxon>
        <taxon>Hamiltosporidium</taxon>
    </lineage>
</organism>
<evidence type="ECO:0000259" key="3">
    <source>
        <dbReference type="PROSITE" id="PS50160"/>
    </source>
</evidence>
<gene>
    <name evidence="4" type="ORF">CWI38_0505p0040</name>
</gene>
<accession>A0A4Q9LZG2</accession>
<dbReference type="PANTHER" id="PTHR45674">
    <property type="entry name" value="DNA LIGASE 1/3 FAMILY MEMBER"/>
    <property type="match status" value="1"/>
</dbReference>
<protein>
    <submittedName>
        <fullName evidence="4">DNA ligase</fullName>
    </submittedName>
</protein>
<evidence type="ECO:0000313" key="5">
    <source>
        <dbReference type="Proteomes" id="UP000292282"/>
    </source>
</evidence>
<dbReference type="InterPro" id="IPR012309">
    <property type="entry name" value="DNA_ligase_ATP-dep_C"/>
</dbReference>
<dbReference type="OrthoDB" id="206088at2759"/>
<dbReference type="PROSITE" id="PS50160">
    <property type="entry name" value="DNA_LIGASE_A3"/>
    <property type="match status" value="1"/>
</dbReference>
<evidence type="ECO:0000256" key="1">
    <source>
        <dbReference type="ARBA" id="ARBA00007572"/>
    </source>
</evidence>
<dbReference type="InterPro" id="IPR050191">
    <property type="entry name" value="ATP-dep_DNA_ligase"/>
</dbReference>
<dbReference type="Gene3D" id="3.30.1490.70">
    <property type="match status" value="1"/>
</dbReference>
<dbReference type="InterPro" id="IPR012310">
    <property type="entry name" value="DNA_ligase_ATP-dep_cent"/>
</dbReference>
<name>A0A4Q9LZG2_9MICR</name>
<dbReference type="GO" id="GO:0006273">
    <property type="term" value="P:lagging strand elongation"/>
    <property type="evidence" value="ECO:0007669"/>
    <property type="project" value="TreeGrafter"/>
</dbReference>
<comment type="caution">
    <text evidence="4">The sequence shown here is derived from an EMBL/GenBank/DDBJ whole genome shotgun (WGS) entry which is preliminary data.</text>
</comment>
<comment type="similarity">
    <text evidence="1">Belongs to the ATP-dependent DNA ligase family.</text>
</comment>
<dbReference type="Pfam" id="PF01068">
    <property type="entry name" value="DNA_ligase_A_M"/>
    <property type="match status" value="1"/>
</dbReference>
<dbReference type="SUPFAM" id="SSF56091">
    <property type="entry name" value="DNA ligase/mRNA capping enzyme, catalytic domain"/>
    <property type="match status" value="1"/>
</dbReference>
<sequence>NIQEDIIQSIENFLAQSILDGCEGIMIKTLTTHSTYTPSKRSSNWIKIKKDYLQNISDTLDLVVIGAYYGKGKRTGNFGGFLLASYNDETDCYESVCKIGTGFDEQILSSISYKIRHGLTISSNIGGESDGGRGIEIEEKEIKEIEDRDREDNNNTIKEININDNTNKTNSIINNNNTNNITNNNTNNIALCISKPPPNYIYTHNTQPDIWITPTLVWEVKAAGFTLSPIYKSGQHSNKKGISLRFPRFIRERTDKKPEDSTTSSQIVSMYNLCNNTEENEDTDY</sequence>
<evidence type="ECO:0000313" key="4">
    <source>
        <dbReference type="EMBL" id="TBU13200.1"/>
    </source>
</evidence>
<dbReference type="InterPro" id="IPR016059">
    <property type="entry name" value="DNA_ligase_ATP-dep_CS"/>
</dbReference>
<reference evidence="4 5" key="1">
    <citation type="submission" date="2017-12" db="EMBL/GenBank/DDBJ databases">
        <authorList>
            <person name="Pombert J.-F."/>
            <person name="Haag K.L."/>
            <person name="Ebert D."/>
        </authorList>
    </citation>
    <scope>NUCLEOTIDE SEQUENCE [LARGE SCALE GENOMIC DNA]</scope>
    <source>
        <strain evidence="4">IL-G-3</strain>
    </source>
</reference>
<proteinExistence type="inferred from homology"/>
<dbReference type="Gene3D" id="2.40.50.140">
    <property type="entry name" value="Nucleic acid-binding proteins"/>
    <property type="match status" value="1"/>
</dbReference>
<dbReference type="CDD" id="cd07969">
    <property type="entry name" value="OBF_DNA_ligase_I"/>
    <property type="match status" value="1"/>
</dbReference>
<dbReference type="Proteomes" id="UP000292282">
    <property type="component" value="Unassembled WGS sequence"/>
</dbReference>
<evidence type="ECO:0000256" key="2">
    <source>
        <dbReference type="ARBA" id="ARBA00022598"/>
    </source>
</evidence>
<dbReference type="GO" id="GO:0003910">
    <property type="term" value="F:DNA ligase (ATP) activity"/>
    <property type="evidence" value="ECO:0007669"/>
    <property type="project" value="InterPro"/>
</dbReference>